<proteinExistence type="predicted"/>
<dbReference type="PIRSF" id="PIRSF002741">
    <property type="entry name" value="MppA"/>
    <property type="match status" value="1"/>
</dbReference>
<dbReference type="PANTHER" id="PTHR30290">
    <property type="entry name" value="PERIPLASMIC BINDING COMPONENT OF ABC TRANSPORTER"/>
    <property type="match status" value="1"/>
</dbReference>
<dbReference type="Gene3D" id="3.40.190.10">
    <property type="entry name" value="Periplasmic binding protein-like II"/>
    <property type="match status" value="1"/>
</dbReference>
<evidence type="ECO:0000256" key="1">
    <source>
        <dbReference type="SAM" id="MobiDB-lite"/>
    </source>
</evidence>
<evidence type="ECO:0000256" key="2">
    <source>
        <dbReference type="SAM" id="SignalP"/>
    </source>
</evidence>
<dbReference type="SUPFAM" id="SSF53850">
    <property type="entry name" value="Periplasmic binding protein-like II"/>
    <property type="match status" value="1"/>
</dbReference>
<dbReference type="InterPro" id="IPR030678">
    <property type="entry name" value="Peptide/Ni-bd"/>
</dbReference>
<keyword evidence="5" id="KW-1185">Reference proteome</keyword>
<evidence type="ECO:0000313" key="4">
    <source>
        <dbReference type="EMBL" id="MBK5896958.1"/>
    </source>
</evidence>
<feature type="chain" id="PRO_5046228151" evidence="2">
    <location>
        <begin position="24"/>
        <end position="637"/>
    </location>
</feature>
<evidence type="ECO:0000313" key="5">
    <source>
        <dbReference type="Proteomes" id="UP000604730"/>
    </source>
</evidence>
<dbReference type="Pfam" id="PF00496">
    <property type="entry name" value="SBP_bac_5"/>
    <property type="match status" value="1"/>
</dbReference>
<dbReference type="Gene3D" id="3.10.105.10">
    <property type="entry name" value="Dipeptide-binding Protein, Domain 3"/>
    <property type="match status" value="1"/>
</dbReference>
<dbReference type="EMBL" id="JAEPRJ010000001">
    <property type="protein sequence ID" value="MBK5896958.1"/>
    <property type="molecule type" value="Genomic_DNA"/>
</dbReference>
<feature type="signal peptide" evidence="2">
    <location>
        <begin position="1"/>
        <end position="23"/>
    </location>
</feature>
<keyword evidence="2" id="KW-0732">Signal</keyword>
<evidence type="ECO:0000259" key="3">
    <source>
        <dbReference type="Pfam" id="PF00496"/>
    </source>
</evidence>
<dbReference type="CDD" id="cd00995">
    <property type="entry name" value="PBP2_NikA_DppA_OppA_like"/>
    <property type="match status" value="1"/>
</dbReference>
<reference evidence="4 5" key="1">
    <citation type="submission" date="2021-01" db="EMBL/GenBank/DDBJ databases">
        <title>Isolation and description of Catonella massiliensis sp. nov., a novel Catonella species, isolated from a stable periodontitis subject.</title>
        <authorList>
            <person name="Antezack A."/>
            <person name="Boxberger M."/>
            <person name="La Scola B."/>
            <person name="Monnet-Corti V."/>
        </authorList>
    </citation>
    <scope>NUCLEOTIDE SEQUENCE [LARGE SCALE GENOMIC DNA]</scope>
    <source>
        <strain evidence="4 5">Marseille-Q4567</strain>
    </source>
</reference>
<gene>
    <name evidence="4" type="ORF">JJN12_04050</name>
</gene>
<dbReference type="InterPro" id="IPR000914">
    <property type="entry name" value="SBP_5_dom"/>
</dbReference>
<dbReference type="PROSITE" id="PS51257">
    <property type="entry name" value="PROKAR_LIPOPROTEIN"/>
    <property type="match status" value="1"/>
</dbReference>
<feature type="compositionally biased region" description="Low complexity" evidence="1">
    <location>
        <begin position="26"/>
        <end position="62"/>
    </location>
</feature>
<organism evidence="4 5">
    <name type="scientific">Catonella massiliensis</name>
    <dbReference type="NCBI Taxonomy" id="2799636"/>
    <lineage>
        <taxon>Bacteria</taxon>
        <taxon>Bacillati</taxon>
        <taxon>Bacillota</taxon>
        <taxon>Clostridia</taxon>
        <taxon>Lachnospirales</taxon>
        <taxon>Lachnospiraceae</taxon>
        <taxon>Catonella</taxon>
    </lineage>
</organism>
<dbReference type="Proteomes" id="UP000604730">
    <property type="component" value="Unassembled WGS sequence"/>
</dbReference>
<name>A0ABS1IYJ3_9FIRM</name>
<protein>
    <submittedName>
        <fullName evidence="4">ABC transporter substrate-binding protein</fullName>
    </submittedName>
</protein>
<dbReference type="RefSeq" id="WP_208428480.1">
    <property type="nucleotide sequence ID" value="NZ_JAEPRJ010000001.1"/>
</dbReference>
<feature type="region of interest" description="Disordered" evidence="1">
    <location>
        <begin position="25"/>
        <end position="63"/>
    </location>
</feature>
<feature type="domain" description="Solute-binding protein family 5" evidence="3">
    <location>
        <begin position="125"/>
        <end position="554"/>
    </location>
</feature>
<comment type="caution">
    <text evidence="4">The sequence shown here is derived from an EMBL/GenBank/DDBJ whole genome shotgun (WGS) entry which is preliminary data.</text>
</comment>
<accession>A0ABS1IYJ3</accession>
<dbReference type="InterPro" id="IPR039424">
    <property type="entry name" value="SBP_5"/>
</dbReference>
<sequence>MKKRKLLSALLAGVMAVSLTACGGNTTSTESTTTSGSASKASSTTTSSASSTASGSSSAAATPVSGGQLIIGDGTQSNGDIYPYWSNNSSDLAVYNMTFGADTIEIDKDGKYVVNPNVVKEKNDTKNDDGTITTTFKLQEGMKWSNGDPITAKDYAFSTLFFSSPVIVEMGATDNTSGSYFDGFADYNAGKTKVFKGFRLLGDYEFSVIISKDYLPNYYQDALAAVRPSYTKGWLPEGYDIKDDGKGAYFTKDLKAKDLDKYVNKYRLNLTAYSGPYMKEKYDETSNTYTLVKNPNYVGNYEGQKPYIDTIIYKFVQPETQMDELNTGGVDILLHLGEGTEINSGMDLVDKGTHNFVEYPRNGYGKLVFVCDRGPTQFVEVRHAIGYLLDRNEFAKTFTGGHGSVVNGNYGLAQWMVEEREDEIGALNQYSFSLDNAIAELEKAGFTLDKDGKPYKSGLRYKKLDDGKLMPLIINWCSSENNPVSDLLATKLANSEDVKKAGMEIKQNVVTFNELIENYGQTKKNDYNMYNMGVGFNAIYNPEFSYAIGNPQNTNRISDKELAKLAKNLNVVDPSNEKEYLDRYVKFQQKWNELLPDLPLYSNQYHDFFNKKLKGYDGIKDAIWDITSQINYCWVQE</sequence>